<dbReference type="Pfam" id="PF14226">
    <property type="entry name" value="DIOX_N"/>
    <property type="match status" value="1"/>
</dbReference>
<gene>
    <name evidence="8" type="ORF">T459_22418</name>
</gene>
<comment type="similarity">
    <text evidence="1 6">Belongs to the iron/ascorbate-dependent oxidoreductase family.</text>
</comment>
<dbReference type="InterPro" id="IPR027443">
    <property type="entry name" value="IPNS-like_sf"/>
</dbReference>
<dbReference type="KEGG" id="cann:107842276"/>
<dbReference type="Gene3D" id="2.60.120.330">
    <property type="entry name" value="B-lactam Antibiotic, Isopenicillin N Synthase, Chain"/>
    <property type="match status" value="1"/>
</dbReference>
<keyword evidence="4 6" id="KW-0560">Oxidoreductase</keyword>
<evidence type="ECO:0000256" key="5">
    <source>
        <dbReference type="ARBA" id="ARBA00023004"/>
    </source>
</evidence>
<feature type="domain" description="Fe2OG dioxygenase" evidence="7">
    <location>
        <begin position="245"/>
        <end position="347"/>
    </location>
</feature>
<dbReference type="GO" id="GO:0016706">
    <property type="term" value="F:2-oxoglutarate-dependent dioxygenase activity"/>
    <property type="evidence" value="ECO:0007669"/>
    <property type="project" value="UniProtKB-ARBA"/>
</dbReference>
<dbReference type="InterPro" id="IPR044861">
    <property type="entry name" value="IPNS-like_FE2OG_OXY"/>
</dbReference>
<dbReference type="Gramene" id="PHT71633">
    <property type="protein sequence ID" value="PHT71633"/>
    <property type="gene ID" value="T459_22418"/>
</dbReference>
<dbReference type="STRING" id="4072.A0A1U8E2K7"/>
<keyword evidence="9" id="KW-1185">Reference proteome</keyword>
<evidence type="ECO:0000256" key="2">
    <source>
        <dbReference type="ARBA" id="ARBA00022723"/>
    </source>
</evidence>
<keyword evidence="5 6" id="KW-0408">Iron</keyword>
<dbReference type="FunFam" id="2.60.120.330:FF:000005">
    <property type="entry name" value="1-aminocyclopropane-1-carboxylate oxidase homolog 1"/>
    <property type="match status" value="1"/>
</dbReference>
<accession>A0A1U8E2K7</accession>
<dbReference type="PANTHER" id="PTHR10209:SF866">
    <property type="entry name" value="1-AMINOCYCLOPROPANE-1-CARBOXYLATE OXIDASE HOMOLOG 1-LIKE"/>
    <property type="match status" value="1"/>
</dbReference>
<dbReference type="EMBL" id="AYRZ02000009">
    <property type="protein sequence ID" value="PHT71633.1"/>
    <property type="molecule type" value="Genomic_DNA"/>
</dbReference>
<dbReference type="PANTHER" id="PTHR10209">
    <property type="entry name" value="OXIDOREDUCTASE, 2OG-FE II OXYGENASE FAMILY PROTEIN"/>
    <property type="match status" value="1"/>
</dbReference>
<dbReference type="AlphaFoldDB" id="A0A1U8E2K7"/>
<proteinExistence type="inferred from homology"/>
<dbReference type="GO" id="GO:0002238">
    <property type="term" value="P:response to molecule of fungal origin"/>
    <property type="evidence" value="ECO:0007669"/>
    <property type="project" value="UniProtKB-ARBA"/>
</dbReference>
<dbReference type="OrthoDB" id="288590at2759"/>
<evidence type="ECO:0000313" key="8">
    <source>
        <dbReference type="EMBL" id="PHT71633.1"/>
    </source>
</evidence>
<keyword evidence="3" id="KW-0847">Vitamin C</keyword>
<dbReference type="GO" id="GO:0031418">
    <property type="term" value="F:L-ascorbic acid binding"/>
    <property type="evidence" value="ECO:0007669"/>
    <property type="project" value="UniProtKB-KW"/>
</dbReference>
<dbReference type="GO" id="GO:0046872">
    <property type="term" value="F:metal ion binding"/>
    <property type="evidence" value="ECO:0007669"/>
    <property type="project" value="UniProtKB-KW"/>
</dbReference>
<evidence type="ECO:0000256" key="4">
    <source>
        <dbReference type="ARBA" id="ARBA00023002"/>
    </source>
</evidence>
<reference evidence="8 9" key="2">
    <citation type="journal article" date="2017" name="Genome Biol.">
        <title>New reference genome sequences of hot pepper reveal the massive evolution of plant disease-resistance genes by retroduplication.</title>
        <authorList>
            <person name="Kim S."/>
            <person name="Park J."/>
            <person name="Yeom S.I."/>
            <person name="Kim Y.M."/>
            <person name="Seo E."/>
            <person name="Kim K.T."/>
            <person name="Kim M.S."/>
            <person name="Lee J.M."/>
            <person name="Cheong K."/>
            <person name="Shin H.S."/>
            <person name="Kim S.B."/>
            <person name="Han K."/>
            <person name="Lee J."/>
            <person name="Park M."/>
            <person name="Lee H.A."/>
            <person name="Lee H.Y."/>
            <person name="Lee Y."/>
            <person name="Oh S."/>
            <person name="Lee J.H."/>
            <person name="Choi E."/>
            <person name="Choi E."/>
            <person name="Lee S.E."/>
            <person name="Jeon J."/>
            <person name="Kim H."/>
            <person name="Choi G."/>
            <person name="Song H."/>
            <person name="Lee J."/>
            <person name="Lee S.C."/>
            <person name="Kwon J.K."/>
            <person name="Lee H.Y."/>
            <person name="Koo N."/>
            <person name="Hong Y."/>
            <person name="Kim R.W."/>
            <person name="Kang W.H."/>
            <person name="Huh J.H."/>
            <person name="Kang B.C."/>
            <person name="Yang T.J."/>
            <person name="Lee Y.H."/>
            <person name="Bennetzen J.L."/>
            <person name="Choi D."/>
        </authorList>
    </citation>
    <scope>NUCLEOTIDE SEQUENCE [LARGE SCALE GENOMIC DNA]</scope>
    <source>
        <strain evidence="9">cv. CM334</strain>
    </source>
</reference>
<dbReference type="PROSITE" id="PS51471">
    <property type="entry name" value="FE2OG_OXY"/>
    <property type="match status" value="1"/>
</dbReference>
<keyword evidence="2 6" id="KW-0479">Metal-binding</keyword>
<dbReference type="Proteomes" id="UP000222542">
    <property type="component" value="Unassembled WGS sequence"/>
</dbReference>
<dbReference type="SMR" id="A0A1U8E2K7"/>
<evidence type="ECO:0000256" key="6">
    <source>
        <dbReference type="RuleBase" id="RU003682"/>
    </source>
</evidence>
<sequence length="398" mass="45597">MSIYVFNSYKVFNTSEVDLTLNLRFRQKHKKKMEVINTNEEKYDRKAELQAFDETKAGVKGLVDGGVTEVPRMFVQRSQTEDSTIRSKKKLLIKLPIIDLDGIKEDPIKRKKIVQEVGHASETWGFFQVINHGIPSRVQDEMKDGVRRFFEQDTEVKKQWYTRDLTKEFTFNSNFDLFRGPVTNWRDTFRATIAPIPPSPERLPPVCRDILLEYTNQVMKLGDTLFELLSEAIGLEPNHLKDMGCTEGLLALGQYYPACPQPELTLGASKHADNDFLTILLQDHIGGLQVLHQNHWVDVPPTPGALVVNVGDLLQLISNDKFKSVDHRVQASKVGPRISLACFFMTNFAPTQRLYRPIKELISEHNPPKYRETTIAEFTTYFNNKGLDGTSTLLHFRL</sequence>
<name>A0A1U8E2K7_CAPAN</name>
<organism evidence="8 9">
    <name type="scientific">Capsicum annuum</name>
    <name type="common">Capsicum pepper</name>
    <dbReference type="NCBI Taxonomy" id="4072"/>
    <lineage>
        <taxon>Eukaryota</taxon>
        <taxon>Viridiplantae</taxon>
        <taxon>Streptophyta</taxon>
        <taxon>Embryophyta</taxon>
        <taxon>Tracheophyta</taxon>
        <taxon>Spermatophyta</taxon>
        <taxon>Magnoliopsida</taxon>
        <taxon>eudicotyledons</taxon>
        <taxon>Gunneridae</taxon>
        <taxon>Pentapetalae</taxon>
        <taxon>asterids</taxon>
        <taxon>lamiids</taxon>
        <taxon>Solanales</taxon>
        <taxon>Solanaceae</taxon>
        <taxon>Solanoideae</taxon>
        <taxon>Capsiceae</taxon>
        <taxon>Capsicum</taxon>
    </lineage>
</organism>
<dbReference type="InterPro" id="IPR005123">
    <property type="entry name" value="Oxoglu/Fe-dep_dioxygenase_dom"/>
</dbReference>
<evidence type="ECO:0000256" key="3">
    <source>
        <dbReference type="ARBA" id="ARBA00022896"/>
    </source>
</evidence>
<comment type="caution">
    <text evidence="8">The sequence shown here is derived from an EMBL/GenBank/DDBJ whole genome shotgun (WGS) entry which is preliminary data.</text>
</comment>
<dbReference type="SUPFAM" id="SSF51197">
    <property type="entry name" value="Clavaminate synthase-like"/>
    <property type="match status" value="1"/>
</dbReference>
<evidence type="ECO:0000313" key="9">
    <source>
        <dbReference type="Proteomes" id="UP000222542"/>
    </source>
</evidence>
<protein>
    <submittedName>
        <fullName evidence="8">1-aminocyclopropane-1-carboxylate oxidase -like protein 12</fullName>
    </submittedName>
</protein>
<dbReference type="GO" id="GO:0009805">
    <property type="term" value="P:coumarin biosynthetic process"/>
    <property type="evidence" value="ECO:0007669"/>
    <property type="project" value="UniProtKB-ARBA"/>
</dbReference>
<evidence type="ECO:0000256" key="1">
    <source>
        <dbReference type="ARBA" id="ARBA00008056"/>
    </source>
</evidence>
<dbReference type="Pfam" id="PF03171">
    <property type="entry name" value="2OG-FeII_Oxy"/>
    <property type="match status" value="1"/>
</dbReference>
<reference evidence="8 9" key="1">
    <citation type="journal article" date="2014" name="Nat. Genet.">
        <title>Genome sequence of the hot pepper provides insights into the evolution of pungency in Capsicum species.</title>
        <authorList>
            <person name="Kim S."/>
            <person name="Park M."/>
            <person name="Yeom S.I."/>
            <person name="Kim Y.M."/>
            <person name="Lee J.M."/>
            <person name="Lee H.A."/>
            <person name="Seo E."/>
            <person name="Choi J."/>
            <person name="Cheong K."/>
            <person name="Kim K.T."/>
            <person name="Jung K."/>
            <person name="Lee G.W."/>
            <person name="Oh S.K."/>
            <person name="Bae C."/>
            <person name="Kim S.B."/>
            <person name="Lee H.Y."/>
            <person name="Kim S.Y."/>
            <person name="Kim M.S."/>
            <person name="Kang B.C."/>
            <person name="Jo Y.D."/>
            <person name="Yang H.B."/>
            <person name="Jeong H.J."/>
            <person name="Kang W.H."/>
            <person name="Kwon J.K."/>
            <person name="Shin C."/>
            <person name="Lim J.Y."/>
            <person name="Park J.H."/>
            <person name="Huh J.H."/>
            <person name="Kim J.S."/>
            <person name="Kim B.D."/>
            <person name="Cohen O."/>
            <person name="Paran I."/>
            <person name="Suh M.C."/>
            <person name="Lee S.B."/>
            <person name="Kim Y.K."/>
            <person name="Shin Y."/>
            <person name="Noh S.J."/>
            <person name="Park J."/>
            <person name="Seo Y.S."/>
            <person name="Kwon S.Y."/>
            <person name="Kim H.A."/>
            <person name="Park J.M."/>
            <person name="Kim H.J."/>
            <person name="Choi S.B."/>
            <person name="Bosland P.W."/>
            <person name="Reeves G."/>
            <person name="Jo S.H."/>
            <person name="Lee B.W."/>
            <person name="Cho H.T."/>
            <person name="Choi H.S."/>
            <person name="Lee M.S."/>
            <person name="Yu Y."/>
            <person name="Do Choi Y."/>
            <person name="Park B.S."/>
            <person name="van Deynze A."/>
            <person name="Ashrafi H."/>
            <person name="Hill T."/>
            <person name="Kim W.T."/>
            <person name="Pai H.S."/>
            <person name="Ahn H.K."/>
            <person name="Yeam I."/>
            <person name="Giovannoni J.J."/>
            <person name="Rose J.K."/>
            <person name="Sorensen I."/>
            <person name="Lee S.J."/>
            <person name="Kim R.W."/>
            <person name="Choi I.Y."/>
            <person name="Choi B.S."/>
            <person name="Lim J.S."/>
            <person name="Lee Y.H."/>
            <person name="Choi D."/>
        </authorList>
    </citation>
    <scope>NUCLEOTIDE SEQUENCE [LARGE SCALE GENOMIC DNA]</scope>
    <source>
        <strain evidence="9">cv. CM334</strain>
    </source>
</reference>
<dbReference type="OMA" id="VANCVGP"/>
<evidence type="ECO:0000259" key="7">
    <source>
        <dbReference type="PROSITE" id="PS51471"/>
    </source>
</evidence>
<dbReference type="InterPro" id="IPR026992">
    <property type="entry name" value="DIOX_N"/>
</dbReference>